<keyword evidence="4" id="KW-1185">Reference proteome</keyword>
<dbReference type="InterPro" id="IPR009057">
    <property type="entry name" value="Homeodomain-like_sf"/>
</dbReference>
<name>A0ABR9D3Z8_9GAMM</name>
<accession>A0ABR9D3Z8</accession>
<feature type="coiled-coil region" evidence="2">
    <location>
        <begin position="123"/>
        <end position="150"/>
    </location>
</feature>
<protein>
    <submittedName>
        <fullName evidence="3">Transposase</fullName>
    </submittedName>
</protein>
<comment type="caution">
    <text evidence="3">The sequence shown here is derived from an EMBL/GenBank/DDBJ whole genome shotgun (WGS) entry which is preliminary data.</text>
</comment>
<organism evidence="3 4">
    <name type="scientific">Methylomonas albis</name>
    <dbReference type="NCBI Taxonomy" id="1854563"/>
    <lineage>
        <taxon>Bacteria</taxon>
        <taxon>Pseudomonadati</taxon>
        <taxon>Pseudomonadota</taxon>
        <taxon>Gammaproteobacteria</taxon>
        <taxon>Methylococcales</taxon>
        <taxon>Methylococcaceae</taxon>
        <taxon>Methylomonas</taxon>
    </lineage>
</organism>
<evidence type="ECO:0000256" key="2">
    <source>
        <dbReference type="SAM" id="Coils"/>
    </source>
</evidence>
<evidence type="ECO:0000256" key="1">
    <source>
        <dbReference type="ARBA" id="ARBA00009964"/>
    </source>
</evidence>
<sequence>MITPKKQYSDEFKEQALAKVYNRGKRTIQDIADESNLSIHTLKTWMSNTVPTATSTPTPAKRPQDWRPEERLLALHESHGLTGEGLSAWCRQRGLFAHQLVQWRSDFCAAARPRSGGDDSLMLRGLKAENQRLERELNRKDKALAEAAALLILQKKVRALLAGEVE</sequence>
<dbReference type="EMBL" id="JACXSS010000001">
    <property type="protein sequence ID" value="MBD9357860.1"/>
    <property type="molecule type" value="Genomic_DNA"/>
</dbReference>
<dbReference type="InterPro" id="IPR002514">
    <property type="entry name" value="Transposase_8"/>
</dbReference>
<proteinExistence type="inferred from homology"/>
<gene>
    <name evidence="3" type="ORF">IE877_18640</name>
</gene>
<comment type="similarity">
    <text evidence="1">Belongs to the transposase 8 family.</text>
</comment>
<dbReference type="Gene3D" id="1.10.10.60">
    <property type="entry name" value="Homeodomain-like"/>
    <property type="match status" value="1"/>
</dbReference>
<evidence type="ECO:0000313" key="4">
    <source>
        <dbReference type="Proteomes" id="UP000652176"/>
    </source>
</evidence>
<evidence type="ECO:0000313" key="3">
    <source>
        <dbReference type="EMBL" id="MBD9357860.1"/>
    </source>
</evidence>
<dbReference type="Pfam" id="PF01527">
    <property type="entry name" value="HTH_Tnp_1"/>
    <property type="match status" value="1"/>
</dbReference>
<keyword evidence="2" id="KW-0175">Coiled coil</keyword>
<dbReference type="SUPFAM" id="SSF46689">
    <property type="entry name" value="Homeodomain-like"/>
    <property type="match status" value="1"/>
</dbReference>
<dbReference type="Proteomes" id="UP000652176">
    <property type="component" value="Unassembled WGS sequence"/>
</dbReference>
<reference evidence="3 4" key="1">
    <citation type="submission" date="2020-09" db="EMBL/GenBank/DDBJ databases">
        <title>Methylomonas albis sp. nov. and Methylomonas fluvii sp. nov.: Two cold-adapted methanotrophs from the River Elbe and an amended description of Methylovulum psychrotolerans strain Eb1.</title>
        <authorList>
            <person name="Bussmann I.K."/>
            <person name="Klings K.-W."/>
            <person name="Warnstedt J."/>
            <person name="Hoppert M."/>
            <person name="Saborowski A."/>
            <person name="Horn F."/>
            <person name="Liebner S."/>
        </authorList>
    </citation>
    <scope>NUCLEOTIDE SEQUENCE [LARGE SCALE GENOMIC DNA]</scope>
    <source>
        <strain evidence="3 4">EbA</strain>
    </source>
</reference>